<dbReference type="AlphaFoldDB" id="A0AAJ0GFG0"/>
<dbReference type="Proteomes" id="UP001271007">
    <property type="component" value="Unassembled WGS sequence"/>
</dbReference>
<reference evidence="1" key="1">
    <citation type="submission" date="2023-04" db="EMBL/GenBank/DDBJ databases">
        <title>Black Yeasts Isolated from many extreme environments.</title>
        <authorList>
            <person name="Coleine C."/>
            <person name="Stajich J.E."/>
            <person name="Selbmann L."/>
        </authorList>
    </citation>
    <scope>NUCLEOTIDE SEQUENCE</scope>
    <source>
        <strain evidence="1">CCFEE 5312</strain>
    </source>
</reference>
<protein>
    <submittedName>
        <fullName evidence="1">Uncharacterized protein</fullName>
    </submittedName>
</protein>
<evidence type="ECO:0000313" key="2">
    <source>
        <dbReference type="Proteomes" id="UP001271007"/>
    </source>
</evidence>
<evidence type="ECO:0000313" key="1">
    <source>
        <dbReference type="EMBL" id="KAK3056522.1"/>
    </source>
</evidence>
<name>A0AAJ0GFG0_9PEZI</name>
<proteinExistence type="predicted"/>
<dbReference type="EMBL" id="JAWDJX010000005">
    <property type="protein sequence ID" value="KAK3056522.1"/>
    <property type="molecule type" value="Genomic_DNA"/>
</dbReference>
<accession>A0AAJ0GFG0</accession>
<sequence>MSPEEKYRSTLEKAVADFDAAELVAAGHPEVDELTSVTKAVTSVQSRTFRDLTSIEKFLANHDKVDVITSKIIAFNNRPVVDNPARLDRIAAMYHRDYESFVHKVLYRSSIHIVGILTSALALHDCGNLVGWRKDRLSRSAEALLGALSDISHADGELLARRRITPKPIDFTDPMHVQALNAACYQ</sequence>
<comment type="caution">
    <text evidence="1">The sequence shown here is derived from an EMBL/GenBank/DDBJ whole genome shotgun (WGS) entry which is preliminary data.</text>
</comment>
<keyword evidence="2" id="KW-1185">Reference proteome</keyword>
<organism evidence="1 2">
    <name type="scientific">Extremus antarcticus</name>
    <dbReference type="NCBI Taxonomy" id="702011"/>
    <lineage>
        <taxon>Eukaryota</taxon>
        <taxon>Fungi</taxon>
        <taxon>Dikarya</taxon>
        <taxon>Ascomycota</taxon>
        <taxon>Pezizomycotina</taxon>
        <taxon>Dothideomycetes</taxon>
        <taxon>Dothideomycetidae</taxon>
        <taxon>Mycosphaerellales</taxon>
        <taxon>Extremaceae</taxon>
        <taxon>Extremus</taxon>
    </lineage>
</organism>
<gene>
    <name evidence="1" type="ORF">LTR09_002315</name>
</gene>